<evidence type="ECO:0000313" key="2">
    <source>
        <dbReference type="Proteomes" id="UP000237347"/>
    </source>
</evidence>
<protein>
    <submittedName>
        <fullName evidence="1">Uncharacterized protein</fullName>
    </submittedName>
</protein>
<accession>A0AAW0JDU0</accession>
<evidence type="ECO:0000313" key="1">
    <source>
        <dbReference type="EMBL" id="KAK7824698.1"/>
    </source>
</evidence>
<gene>
    <name evidence="1" type="ORF">CFP56_034067</name>
</gene>
<sequence length="67" mass="7582">MAILQIASGAQIQQNISLDLEENNQNERGFRFKVSYIMREVNGNFWNLTANSIAVGLIVKSLINQRT</sequence>
<dbReference type="EMBL" id="PKMF04000594">
    <property type="protein sequence ID" value="KAK7824698.1"/>
    <property type="molecule type" value="Genomic_DNA"/>
</dbReference>
<dbReference type="AlphaFoldDB" id="A0AAW0JDU0"/>
<reference evidence="1 2" key="1">
    <citation type="journal article" date="2018" name="Sci. Data">
        <title>The draft genome sequence of cork oak.</title>
        <authorList>
            <person name="Ramos A.M."/>
            <person name="Usie A."/>
            <person name="Barbosa P."/>
            <person name="Barros P.M."/>
            <person name="Capote T."/>
            <person name="Chaves I."/>
            <person name="Simoes F."/>
            <person name="Abreu I."/>
            <person name="Carrasquinho I."/>
            <person name="Faro C."/>
            <person name="Guimaraes J.B."/>
            <person name="Mendonca D."/>
            <person name="Nobrega F."/>
            <person name="Rodrigues L."/>
            <person name="Saibo N.J.M."/>
            <person name="Varela M.C."/>
            <person name="Egas C."/>
            <person name="Matos J."/>
            <person name="Miguel C.M."/>
            <person name="Oliveira M.M."/>
            <person name="Ricardo C.P."/>
            <person name="Goncalves S."/>
        </authorList>
    </citation>
    <scope>NUCLEOTIDE SEQUENCE [LARGE SCALE GENOMIC DNA]</scope>
    <source>
        <strain evidence="2">cv. HL8</strain>
    </source>
</reference>
<dbReference type="Proteomes" id="UP000237347">
    <property type="component" value="Unassembled WGS sequence"/>
</dbReference>
<comment type="caution">
    <text evidence="1">The sequence shown here is derived from an EMBL/GenBank/DDBJ whole genome shotgun (WGS) entry which is preliminary data.</text>
</comment>
<keyword evidence="2" id="KW-1185">Reference proteome</keyword>
<name>A0AAW0JDU0_QUESU</name>
<proteinExistence type="predicted"/>
<organism evidence="1 2">
    <name type="scientific">Quercus suber</name>
    <name type="common">Cork oak</name>
    <dbReference type="NCBI Taxonomy" id="58331"/>
    <lineage>
        <taxon>Eukaryota</taxon>
        <taxon>Viridiplantae</taxon>
        <taxon>Streptophyta</taxon>
        <taxon>Embryophyta</taxon>
        <taxon>Tracheophyta</taxon>
        <taxon>Spermatophyta</taxon>
        <taxon>Magnoliopsida</taxon>
        <taxon>eudicotyledons</taxon>
        <taxon>Gunneridae</taxon>
        <taxon>Pentapetalae</taxon>
        <taxon>rosids</taxon>
        <taxon>fabids</taxon>
        <taxon>Fagales</taxon>
        <taxon>Fagaceae</taxon>
        <taxon>Quercus</taxon>
    </lineage>
</organism>